<dbReference type="Pfam" id="PF00560">
    <property type="entry name" value="LRR_1"/>
    <property type="match status" value="7"/>
</dbReference>
<evidence type="ECO:0000256" key="9">
    <source>
        <dbReference type="ARBA" id="ARBA00023136"/>
    </source>
</evidence>
<dbReference type="PRINTS" id="PR00019">
    <property type="entry name" value="LEURICHRPT"/>
</dbReference>
<dbReference type="InterPro" id="IPR055414">
    <property type="entry name" value="LRR_R13L4/SHOC2-like"/>
</dbReference>
<keyword evidence="7" id="KW-0677">Repeat</keyword>
<dbReference type="Gene3D" id="3.80.10.10">
    <property type="entry name" value="Ribonuclease Inhibitor"/>
    <property type="match status" value="3"/>
</dbReference>
<dbReference type="SUPFAM" id="SSF52058">
    <property type="entry name" value="L domain-like"/>
    <property type="match status" value="2"/>
</dbReference>
<organism evidence="14 16">
    <name type="scientific">Ficus carica</name>
    <name type="common">Common fig</name>
    <dbReference type="NCBI Taxonomy" id="3494"/>
    <lineage>
        <taxon>Eukaryota</taxon>
        <taxon>Viridiplantae</taxon>
        <taxon>Streptophyta</taxon>
        <taxon>Embryophyta</taxon>
        <taxon>Tracheophyta</taxon>
        <taxon>Spermatophyta</taxon>
        <taxon>Magnoliopsida</taxon>
        <taxon>eudicotyledons</taxon>
        <taxon>Gunneridae</taxon>
        <taxon>Pentapetalae</taxon>
        <taxon>rosids</taxon>
        <taxon>fabids</taxon>
        <taxon>Rosales</taxon>
        <taxon>Moraceae</taxon>
        <taxon>Ficeae</taxon>
        <taxon>Ficus</taxon>
    </lineage>
</organism>
<evidence type="ECO:0000313" key="15">
    <source>
        <dbReference type="EMBL" id="GMN68269.1"/>
    </source>
</evidence>
<evidence type="ECO:0000256" key="4">
    <source>
        <dbReference type="ARBA" id="ARBA00022614"/>
    </source>
</evidence>
<comment type="similarity">
    <text evidence="2">Belongs to the RLP family.</text>
</comment>
<keyword evidence="3" id="KW-1003">Cell membrane</keyword>
<proteinExistence type="inferred from homology"/>
<dbReference type="EMBL" id="BTGU01000581">
    <property type="protein sequence ID" value="GMN68264.1"/>
    <property type="molecule type" value="Genomic_DNA"/>
</dbReference>
<dbReference type="PANTHER" id="PTHR48063:SF101">
    <property type="entry name" value="LRR RECEPTOR-LIKE SERINE_THREONINE-PROTEIN KINASE FLS2"/>
    <property type="match status" value="1"/>
</dbReference>
<keyword evidence="4" id="KW-0433">Leucine-rich repeat</keyword>
<keyword evidence="9 12" id="KW-0472">Membrane</keyword>
<dbReference type="Pfam" id="PF23598">
    <property type="entry name" value="LRR_14"/>
    <property type="match status" value="1"/>
</dbReference>
<dbReference type="InterPro" id="IPR001611">
    <property type="entry name" value="Leu-rich_rpt"/>
</dbReference>
<dbReference type="GO" id="GO:0005886">
    <property type="term" value="C:plasma membrane"/>
    <property type="evidence" value="ECO:0007669"/>
    <property type="project" value="UniProtKB-SubCell"/>
</dbReference>
<evidence type="ECO:0000256" key="10">
    <source>
        <dbReference type="ARBA" id="ARBA00023170"/>
    </source>
</evidence>
<dbReference type="EMBL" id="BTGU01000582">
    <property type="protein sequence ID" value="GMN68269.1"/>
    <property type="molecule type" value="Genomic_DNA"/>
</dbReference>
<evidence type="ECO:0000259" key="13">
    <source>
        <dbReference type="Pfam" id="PF23598"/>
    </source>
</evidence>
<protein>
    <recommendedName>
        <fullName evidence="13">Disease resistance R13L4/SHOC-2-like LRR domain-containing protein</fullName>
    </recommendedName>
</protein>
<dbReference type="Proteomes" id="UP001187192">
    <property type="component" value="Unassembled WGS sequence"/>
</dbReference>
<evidence type="ECO:0000256" key="12">
    <source>
        <dbReference type="SAM" id="Phobius"/>
    </source>
</evidence>
<dbReference type="InterPro" id="IPR046956">
    <property type="entry name" value="RLP23-like"/>
</dbReference>
<accession>A0AA88EGV2</accession>
<dbReference type="FunFam" id="3.80.10.10:FF:000041">
    <property type="entry name" value="LRR receptor-like serine/threonine-protein kinase ERECTA"/>
    <property type="match status" value="1"/>
</dbReference>
<feature type="transmembrane region" description="Helical" evidence="12">
    <location>
        <begin position="615"/>
        <end position="636"/>
    </location>
</feature>
<evidence type="ECO:0000256" key="1">
    <source>
        <dbReference type="ARBA" id="ARBA00004251"/>
    </source>
</evidence>
<evidence type="ECO:0000256" key="11">
    <source>
        <dbReference type="ARBA" id="ARBA00023180"/>
    </source>
</evidence>
<dbReference type="InterPro" id="IPR032675">
    <property type="entry name" value="LRR_dom_sf"/>
</dbReference>
<evidence type="ECO:0000256" key="3">
    <source>
        <dbReference type="ARBA" id="ARBA00022475"/>
    </source>
</evidence>
<evidence type="ECO:0000256" key="5">
    <source>
        <dbReference type="ARBA" id="ARBA00022692"/>
    </source>
</evidence>
<dbReference type="SMART" id="SM00369">
    <property type="entry name" value="LRR_TYP"/>
    <property type="match status" value="7"/>
</dbReference>
<keyword evidence="6" id="KW-0732">Signal</keyword>
<name>A0AA88EGV2_FICCA</name>
<gene>
    <name evidence="14" type="ORF">TIFTF001_037322</name>
    <name evidence="15" type="ORF">TIFTF001_037324</name>
</gene>
<reference evidence="14" key="1">
    <citation type="submission" date="2023-07" db="EMBL/GenBank/DDBJ databases">
        <title>draft genome sequence of fig (Ficus carica).</title>
        <authorList>
            <person name="Takahashi T."/>
            <person name="Nishimura K."/>
        </authorList>
    </citation>
    <scope>NUCLEOTIDE SEQUENCE</scope>
</reference>
<evidence type="ECO:0000256" key="7">
    <source>
        <dbReference type="ARBA" id="ARBA00022737"/>
    </source>
</evidence>
<keyword evidence="5 12" id="KW-0812">Transmembrane</keyword>
<evidence type="ECO:0000256" key="2">
    <source>
        <dbReference type="ARBA" id="ARBA00009592"/>
    </source>
</evidence>
<feature type="domain" description="Disease resistance R13L4/SHOC-2-like LRR" evidence="13">
    <location>
        <begin position="54"/>
        <end position="230"/>
    </location>
</feature>
<evidence type="ECO:0000256" key="6">
    <source>
        <dbReference type="ARBA" id="ARBA00022729"/>
    </source>
</evidence>
<evidence type="ECO:0000256" key="8">
    <source>
        <dbReference type="ARBA" id="ARBA00022989"/>
    </source>
</evidence>
<dbReference type="InterPro" id="IPR003591">
    <property type="entry name" value="Leu-rich_rpt_typical-subtyp"/>
</dbReference>
<evidence type="ECO:0000313" key="14">
    <source>
        <dbReference type="EMBL" id="GMN68264.1"/>
    </source>
</evidence>
<keyword evidence="8 12" id="KW-1133">Transmembrane helix</keyword>
<comment type="caution">
    <text evidence="14">The sequence shown here is derived from an EMBL/GenBank/DDBJ whole genome shotgun (WGS) entry which is preliminary data.</text>
</comment>
<dbReference type="PANTHER" id="PTHR48063">
    <property type="entry name" value="LRR RECEPTOR-LIKE KINASE"/>
    <property type="match status" value="1"/>
</dbReference>
<dbReference type="AlphaFoldDB" id="A0AA88EGV2"/>
<dbReference type="FunFam" id="3.80.10.10:FF:000213">
    <property type="entry name" value="Tyrosine-sulfated glycopeptide receptor 1"/>
    <property type="match status" value="1"/>
</dbReference>
<keyword evidence="11" id="KW-0325">Glycoprotein</keyword>
<keyword evidence="16" id="KW-1185">Reference proteome</keyword>
<keyword evidence="10" id="KW-0675">Receptor</keyword>
<sequence length="672" mass="74322">MLEGSFPEAPLNVSGLEYLDLGGNKIEGFIPENLGNMTSPLYLDLRLNGFEGSIPEALGSLTALRYLNLGSNIHLEGEFPKSIWNLCMLRELYARENNLSKLNLPENIESFSTCTRYSLEVLDLTSNQIMGPFPNLSLFSSLKELSFFSNQFNGTVPESIGQLTQLEDLDISYNSFKGLISEAHFSNLSKLSLLSFSGNSLIFNISSDWIPPFQLDSLNLASCKLGRYPAIGLISNELEGPIPLFLLKVGTLNLSTNGFSKLDSLCDITHDVQTSFLDISFNQLSGEPPDCWTHFRSLKVLVLANNKLFGQIPISIGSLTEIEALHSGNNFFTNEIPDSLKNCTKLKTFDVGENRLSGPIPTWMGETLSNLIVLSLRSNRLSGNIPSHLCHLRHLQLLDLSLSNFSGRIPKCFGHFSVMKKSVESQDTWDTSISHTYSYNSGGAYEYTSYEDELKFIWKGTLSRFSITLGLVKGIDLSSNRLMGEIPTEITELIQLVFLNVSRNNLSGQIPSEIGKLNLLDALDLSNNQLSGGIPSSLTEVARLGVLDLSNNKLSGKIPTGTQLQSFEASSYTGNPELCGAPLLKRCPGDEPAVSTDPPARDEEEDQDKFVTRGFYVTLGLGFLVGFWGVCGSLIFSKTWRYSYFNFLSDANDWIYVTVAVHKAKLLRMIKN</sequence>
<evidence type="ECO:0000313" key="16">
    <source>
        <dbReference type="Proteomes" id="UP001187192"/>
    </source>
</evidence>
<comment type="subcellular location">
    <subcellularLocation>
        <location evidence="1">Cell membrane</location>
        <topology evidence="1">Single-pass type I membrane protein</topology>
    </subcellularLocation>
</comment>